<dbReference type="Proteomes" id="UP000515344">
    <property type="component" value="Chromosome"/>
</dbReference>
<feature type="transmembrane region" description="Helical" evidence="6">
    <location>
        <begin position="72"/>
        <end position="90"/>
    </location>
</feature>
<gene>
    <name evidence="7" type="ORF">H4075_15895</name>
</gene>
<name>A0A7G5XDJ7_9BACT</name>
<evidence type="ECO:0000256" key="1">
    <source>
        <dbReference type="ARBA" id="ARBA00004141"/>
    </source>
</evidence>
<dbReference type="InterPro" id="IPR006696">
    <property type="entry name" value="DUF423"/>
</dbReference>
<keyword evidence="8" id="KW-1185">Reference proteome</keyword>
<dbReference type="EMBL" id="CP060007">
    <property type="protein sequence ID" value="QNA43550.1"/>
    <property type="molecule type" value="Genomic_DNA"/>
</dbReference>
<feature type="transmembrane region" description="Helical" evidence="6">
    <location>
        <begin position="102"/>
        <end position="125"/>
    </location>
</feature>
<dbReference type="RefSeq" id="WP_182801814.1">
    <property type="nucleotide sequence ID" value="NZ_CP060007.1"/>
</dbReference>
<reference evidence="8" key="1">
    <citation type="submission" date="2020-08" db="EMBL/GenBank/DDBJ databases">
        <title>Lacibacter sp. S13-6-6 genome sequencing.</title>
        <authorList>
            <person name="Jin L."/>
        </authorList>
    </citation>
    <scope>NUCLEOTIDE SEQUENCE [LARGE SCALE GENOMIC DNA]</scope>
    <source>
        <strain evidence="8">S13-6-6</strain>
    </source>
</reference>
<keyword evidence="3 6" id="KW-0812">Transmembrane</keyword>
<keyword evidence="5 6" id="KW-0472">Membrane</keyword>
<dbReference type="GO" id="GO:0005886">
    <property type="term" value="C:plasma membrane"/>
    <property type="evidence" value="ECO:0007669"/>
    <property type="project" value="TreeGrafter"/>
</dbReference>
<evidence type="ECO:0000313" key="7">
    <source>
        <dbReference type="EMBL" id="QNA43550.1"/>
    </source>
</evidence>
<evidence type="ECO:0000256" key="5">
    <source>
        <dbReference type="ARBA" id="ARBA00023136"/>
    </source>
</evidence>
<dbReference type="AlphaFoldDB" id="A0A7G5XDJ7"/>
<dbReference type="PANTHER" id="PTHR43461:SF1">
    <property type="entry name" value="TRANSMEMBRANE PROTEIN 256"/>
    <property type="match status" value="1"/>
</dbReference>
<proteinExistence type="inferred from homology"/>
<evidence type="ECO:0000256" key="6">
    <source>
        <dbReference type="SAM" id="Phobius"/>
    </source>
</evidence>
<organism evidence="7 8">
    <name type="scientific">Lacibacter sediminis</name>
    <dbReference type="NCBI Taxonomy" id="2760713"/>
    <lineage>
        <taxon>Bacteria</taxon>
        <taxon>Pseudomonadati</taxon>
        <taxon>Bacteroidota</taxon>
        <taxon>Chitinophagia</taxon>
        <taxon>Chitinophagales</taxon>
        <taxon>Chitinophagaceae</taxon>
        <taxon>Lacibacter</taxon>
    </lineage>
</organism>
<accession>A0A7G5XDJ7</accession>
<dbReference type="KEGG" id="lacs:H4075_15895"/>
<feature type="transmembrane region" description="Helical" evidence="6">
    <location>
        <begin position="42"/>
        <end position="60"/>
    </location>
</feature>
<protein>
    <submittedName>
        <fullName evidence="7">DUF423 domain-containing protein</fullName>
    </submittedName>
</protein>
<dbReference type="PANTHER" id="PTHR43461">
    <property type="entry name" value="TRANSMEMBRANE PROTEIN 256"/>
    <property type="match status" value="1"/>
</dbReference>
<evidence type="ECO:0000256" key="2">
    <source>
        <dbReference type="ARBA" id="ARBA00009694"/>
    </source>
</evidence>
<evidence type="ECO:0000256" key="3">
    <source>
        <dbReference type="ARBA" id="ARBA00022692"/>
    </source>
</evidence>
<evidence type="ECO:0000256" key="4">
    <source>
        <dbReference type="ARBA" id="ARBA00022989"/>
    </source>
</evidence>
<evidence type="ECO:0000313" key="8">
    <source>
        <dbReference type="Proteomes" id="UP000515344"/>
    </source>
</evidence>
<dbReference type="Pfam" id="PF04241">
    <property type="entry name" value="DUF423"/>
    <property type="match status" value="1"/>
</dbReference>
<comment type="similarity">
    <text evidence="2">Belongs to the UPF0382 family.</text>
</comment>
<sequence>MDKQFLSISFILGAIAVALGAFGAHALRELVDEKAIQTWQTAVQYHFYHLFAIALTGVLLKQGINVWYKRAGYLFITGILVFSGSLYTMILLKATGATSVNWLGAITPIGGVCFIAGWLFLFLGVRKE</sequence>
<keyword evidence="4 6" id="KW-1133">Transmembrane helix</keyword>
<comment type="subcellular location">
    <subcellularLocation>
        <location evidence="1">Membrane</location>
        <topology evidence="1">Multi-pass membrane protein</topology>
    </subcellularLocation>
</comment>